<gene>
    <name evidence="14" type="ORF">AMSG_11593</name>
</gene>
<dbReference type="PROSITE" id="PS00227">
    <property type="entry name" value="TUBULIN"/>
    <property type="match status" value="1"/>
</dbReference>
<keyword evidence="8" id="KW-0342">GTP-binding</keyword>
<dbReference type="OrthoDB" id="1662883at2759"/>
<proteinExistence type="inferred from homology"/>
<dbReference type="FunFam" id="3.40.50.1440:FF:000002">
    <property type="entry name" value="Tubulin alpha chain"/>
    <property type="match status" value="1"/>
</dbReference>
<evidence type="ECO:0000256" key="8">
    <source>
        <dbReference type="ARBA" id="ARBA00023134"/>
    </source>
</evidence>
<dbReference type="SUPFAM" id="SSF55307">
    <property type="entry name" value="Tubulin C-terminal domain-like"/>
    <property type="match status" value="1"/>
</dbReference>
<accession>A0A0L0D0T1</accession>
<dbReference type="Gene3D" id="3.30.1330.20">
    <property type="entry name" value="Tubulin/FtsZ, C-terminal domain"/>
    <property type="match status" value="1"/>
</dbReference>
<evidence type="ECO:0000259" key="12">
    <source>
        <dbReference type="SMART" id="SM00864"/>
    </source>
</evidence>
<evidence type="ECO:0000313" key="14">
    <source>
        <dbReference type="EMBL" id="KNC45989.1"/>
    </source>
</evidence>
<keyword evidence="9" id="KW-0206">Cytoskeleton</keyword>
<feature type="transmembrane region" description="Helical" evidence="11">
    <location>
        <begin position="129"/>
        <end position="151"/>
    </location>
</feature>
<dbReference type="InterPro" id="IPR003008">
    <property type="entry name" value="Tubulin_FtsZ_GTPase"/>
</dbReference>
<dbReference type="RefSeq" id="XP_013763191.1">
    <property type="nucleotide sequence ID" value="XM_013907737.1"/>
</dbReference>
<dbReference type="EMBL" id="GL349433">
    <property type="protein sequence ID" value="KNC45989.1"/>
    <property type="molecule type" value="Genomic_DNA"/>
</dbReference>
<dbReference type="GeneID" id="25569508"/>
<dbReference type="STRING" id="461836.A0A0L0D0T1"/>
<sequence>MPPSNPHVNADSLSAALAPFVTSHEQLDKLTGLLTDYLPSELPGAGPTPRNKQRKKNLTSRLHTLLVGVALEDANDTVEWVTQCDTRDELRPLLEGLAAQAALPMCETELPPPPRPAPSSSSASSSSSMLCVAILTVIGFLAICALVVSTVTVGGRQARSRADVVDPAIASFLSQHPDYEAVAARVRETLLAHRGTPTLSIHLAVVDAAGLEVARALAAELVDHIHYMRHPNSASGTAGSCRKDGGLLSMCRMVVVAPSGEGRSVLGQVADALTLHERTVFLFDMTTGGFEPFDVNSLAGTLLDDSLPYIRGEGGVRIPSSHAVVVMVSLLDEAGGPEFYDEVEAAFAAGHAPVHRAADYVVKERMRRVLGWDDRIVHRLSLSIPVVTSDHGPLFNMRECISIHIGQAGVQIGNACWELYCLEHGIQPDGQMPSDKTIGGGDDAFNTFFSETGAGKHVPRAVFVDLEPTVIDEVRTGTYRQLFHPEQLITGKEDAANNYARGHYTIGKEIVDLVLDRIRKLADNCTGLQGFLMFHAFGGGTGSGFGSLLMERLSVDYGKKSKLEFTIYPAPQISTAVVEPYNTILSTHTMLEHSDCAFMVDNEALYDICRRNLDIERPTYTNLNRLIGQIVSSITASLRFDGALNVDLTEFQTNLVPYPRIHFPMATYAPVISAEKAYHEQLSVAEITNAVFEPANQMVKCDPRHGKYMACCMLYRGDVVPKDVNAAIATIKTKRTIQFVDWCPTGFKVGINYQPPTVVPGGDLAKVQRAVCMLSNTTAIAEAWARIDHKFDLMYAKRAFVHWYVGEGMEEGEFSEAREDLAALEKDYEEVGVDSIEGEDEDLDYVEEY</sequence>
<dbReference type="Pfam" id="PF03953">
    <property type="entry name" value="Tubulin_C"/>
    <property type="match status" value="1"/>
</dbReference>
<dbReference type="GO" id="GO:0007017">
    <property type="term" value="P:microtubule-based process"/>
    <property type="evidence" value="ECO:0007669"/>
    <property type="project" value="InterPro"/>
</dbReference>
<dbReference type="GO" id="GO:0005874">
    <property type="term" value="C:microtubule"/>
    <property type="evidence" value="ECO:0007669"/>
    <property type="project" value="UniProtKB-KW"/>
</dbReference>
<dbReference type="SUPFAM" id="SSF52490">
    <property type="entry name" value="Tubulin nucleotide-binding domain-like"/>
    <property type="match status" value="1"/>
</dbReference>
<dbReference type="FunFam" id="3.30.1330.20:FF:000001">
    <property type="entry name" value="Tubulin alpha chain"/>
    <property type="match status" value="1"/>
</dbReference>
<keyword evidence="15" id="KW-1185">Reference proteome</keyword>
<dbReference type="InterPro" id="IPR017975">
    <property type="entry name" value="Tubulin_CS"/>
</dbReference>
<evidence type="ECO:0000256" key="2">
    <source>
        <dbReference type="ARBA" id="ARBA00004245"/>
    </source>
</evidence>
<evidence type="ECO:0000256" key="6">
    <source>
        <dbReference type="ARBA" id="ARBA00022741"/>
    </source>
</evidence>
<dbReference type="GO" id="GO:0005200">
    <property type="term" value="F:structural constituent of cytoskeleton"/>
    <property type="evidence" value="ECO:0007669"/>
    <property type="project" value="InterPro"/>
</dbReference>
<dbReference type="InterPro" id="IPR000217">
    <property type="entry name" value="Tubulin"/>
</dbReference>
<keyword evidence="11" id="KW-0472">Membrane</keyword>
<evidence type="ECO:0000313" key="15">
    <source>
        <dbReference type="Proteomes" id="UP000054408"/>
    </source>
</evidence>
<evidence type="ECO:0000256" key="3">
    <source>
        <dbReference type="ARBA" id="ARBA00009636"/>
    </source>
</evidence>
<dbReference type="InterPro" id="IPR008280">
    <property type="entry name" value="Tub_FtsZ_C"/>
</dbReference>
<organism evidence="14 15">
    <name type="scientific">Thecamonas trahens ATCC 50062</name>
    <dbReference type="NCBI Taxonomy" id="461836"/>
    <lineage>
        <taxon>Eukaryota</taxon>
        <taxon>Apusozoa</taxon>
        <taxon>Apusomonadida</taxon>
        <taxon>Apusomonadidae</taxon>
        <taxon>Thecamonas</taxon>
    </lineage>
</organism>
<comment type="cofactor">
    <cofactor evidence="1">
        <name>Mg(2+)</name>
        <dbReference type="ChEBI" id="CHEBI:18420"/>
    </cofactor>
</comment>
<keyword evidence="11" id="KW-0812">Transmembrane</keyword>
<comment type="similarity">
    <text evidence="3">Belongs to the tubulin family.</text>
</comment>
<evidence type="ECO:0000256" key="4">
    <source>
        <dbReference type="ARBA" id="ARBA00022490"/>
    </source>
</evidence>
<dbReference type="InterPro" id="IPR036525">
    <property type="entry name" value="Tubulin/FtsZ_GTPase_sf"/>
</dbReference>
<dbReference type="PANTHER" id="PTHR11588">
    <property type="entry name" value="TUBULIN"/>
    <property type="match status" value="1"/>
</dbReference>
<keyword evidence="6" id="KW-0547">Nucleotide-binding</keyword>
<feature type="domain" description="Tubulin/FtsZ 2-layer sandwich" evidence="13">
    <location>
        <begin position="644"/>
        <end position="789"/>
    </location>
</feature>
<dbReference type="GO" id="GO:0016787">
    <property type="term" value="F:hydrolase activity"/>
    <property type="evidence" value="ECO:0007669"/>
    <property type="project" value="UniProtKB-KW"/>
</dbReference>
<dbReference type="AlphaFoldDB" id="A0A0L0D0T1"/>
<keyword evidence="11" id="KW-1133">Transmembrane helix</keyword>
<reference evidence="14 15" key="1">
    <citation type="submission" date="2010-05" db="EMBL/GenBank/DDBJ databases">
        <title>The Genome Sequence of Thecamonas trahens ATCC 50062.</title>
        <authorList>
            <consortium name="The Broad Institute Genome Sequencing Platform"/>
            <person name="Russ C."/>
            <person name="Cuomo C."/>
            <person name="Shea T."/>
            <person name="Young S.K."/>
            <person name="Zeng Q."/>
            <person name="Koehrsen M."/>
            <person name="Haas B."/>
            <person name="Borodovsky M."/>
            <person name="Guigo R."/>
            <person name="Alvarado L."/>
            <person name="Berlin A."/>
            <person name="Bochicchio J."/>
            <person name="Borenstein D."/>
            <person name="Chapman S."/>
            <person name="Chen Z."/>
            <person name="Freedman E."/>
            <person name="Gellesch M."/>
            <person name="Goldberg J."/>
            <person name="Griggs A."/>
            <person name="Gujja S."/>
            <person name="Heilman E."/>
            <person name="Heiman D."/>
            <person name="Hepburn T."/>
            <person name="Howarth C."/>
            <person name="Jen D."/>
            <person name="Larson L."/>
            <person name="Mehta T."/>
            <person name="Park D."/>
            <person name="Pearson M."/>
            <person name="Roberts A."/>
            <person name="Saif S."/>
            <person name="Shenoy N."/>
            <person name="Sisk P."/>
            <person name="Stolte C."/>
            <person name="Sykes S."/>
            <person name="Thomson T."/>
            <person name="Walk T."/>
            <person name="White J."/>
            <person name="Yandava C."/>
            <person name="Burger G."/>
            <person name="Gray M.W."/>
            <person name="Holland P.W.H."/>
            <person name="King N."/>
            <person name="Lang F.B.F."/>
            <person name="Roger A.J."/>
            <person name="Ruiz-Trillo I."/>
            <person name="Lander E."/>
            <person name="Nusbaum C."/>
        </authorList>
    </citation>
    <scope>NUCLEOTIDE SEQUENCE [LARGE SCALE GENOMIC DNA]</scope>
    <source>
        <strain evidence="14 15">ATCC 50062</strain>
    </source>
</reference>
<dbReference type="InterPro" id="IPR018316">
    <property type="entry name" value="Tubulin/FtsZ_2-layer-sand-dom"/>
</dbReference>
<dbReference type="SMART" id="SM00865">
    <property type="entry name" value="Tubulin_C"/>
    <property type="match status" value="1"/>
</dbReference>
<dbReference type="InterPro" id="IPR002452">
    <property type="entry name" value="Alpha_tubulin"/>
</dbReference>
<dbReference type="Gene3D" id="1.10.287.600">
    <property type="entry name" value="Helix hairpin bin"/>
    <property type="match status" value="1"/>
</dbReference>
<name>A0A0L0D0T1_THETB</name>
<dbReference type="CDD" id="cd02186">
    <property type="entry name" value="alpha_tubulin"/>
    <property type="match status" value="1"/>
</dbReference>
<dbReference type="eggNOG" id="KOG1376">
    <property type="taxonomic scope" value="Eukaryota"/>
</dbReference>
<evidence type="ECO:0000256" key="7">
    <source>
        <dbReference type="ARBA" id="ARBA00022801"/>
    </source>
</evidence>
<protein>
    <submittedName>
        <fullName evidence="14">Uncharacterized protein</fullName>
    </submittedName>
</protein>
<keyword evidence="4" id="KW-0963">Cytoplasm</keyword>
<keyword evidence="7" id="KW-0378">Hydrolase</keyword>
<keyword evidence="5" id="KW-0493">Microtubule</keyword>
<dbReference type="Pfam" id="PF00091">
    <property type="entry name" value="Tubulin"/>
    <property type="match status" value="1"/>
</dbReference>
<dbReference type="Gene3D" id="3.40.50.1440">
    <property type="entry name" value="Tubulin/FtsZ, GTPase domain"/>
    <property type="match status" value="1"/>
</dbReference>
<dbReference type="PRINTS" id="PR01162">
    <property type="entry name" value="ALPHATUBULIN"/>
</dbReference>
<dbReference type="GO" id="GO:0005525">
    <property type="term" value="F:GTP binding"/>
    <property type="evidence" value="ECO:0007669"/>
    <property type="project" value="UniProtKB-KW"/>
</dbReference>
<evidence type="ECO:0000256" key="11">
    <source>
        <dbReference type="SAM" id="Phobius"/>
    </source>
</evidence>
<evidence type="ECO:0000256" key="1">
    <source>
        <dbReference type="ARBA" id="ARBA00001946"/>
    </source>
</evidence>
<evidence type="ECO:0000256" key="5">
    <source>
        <dbReference type="ARBA" id="ARBA00022701"/>
    </source>
</evidence>
<dbReference type="SMART" id="SM00864">
    <property type="entry name" value="Tubulin"/>
    <property type="match status" value="1"/>
</dbReference>
<evidence type="ECO:0000256" key="9">
    <source>
        <dbReference type="ARBA" id="ARBA00023212"/>
    </source>
</evidence>
<dbReference type="FunFam" id="1.10.287.600:FF:000005">
    <property type="entry name" value="Tubulin alpha chain"/>
    <property type="match status" value="1"/>
</dbReference>
<dbReference type="Proteomes" id="UP000054408">
    <property type="component" value="Unassembled WGS sequence"/>
</dbReference>
<dbReference type="InterPro" id="IPR023123">
    <property type="entry name" value="Tubulin_C"/>
</dbReference>
<feature type="domain" description="Tubulin/FtsZ GTPase" evidence="12">
    <location>
        <begin position="445"/>
        <end position="642"/>
    </location>
</feature>
<dbReference type="PRINTS" id="PR01161">
    <property type="entry name" value="TUBULIN"/>
</dbReference>
<evidence type="ECO:0000256" key="10">
    <source>
        <dbReference type="ARBA" id="ARBA00049117"/>
    </source>
</evidence>
<comment type="subcellular location">
    <subcellularLocation>
        <location evidence="2">Cytoplasm</location>
        <location evidence="2">Cytoskeleton</location>
    </subcellularLocation>
</comment>
<dbReference type="InterPro" id="IPR037103">
    <property type="entry name" value="Tubulin/FtsZ-like_C"/>
</dbReference>
<evidence type="ECO:0000259" key="13">
    <source>
        <dbReference type="SMART" id="SM00865"/>
    </source>
</evidence>
<comment type="catalytic activity">
    <reaction evidence="10">
        <text>GTP + H2O = GDP + phosphate + H(+)</text>
        <dbReference type="Rhea" id="RHEA:19669"/>
        <dbReference type="ChEBI" id="CHEBI:15377"/>
        <dbReference type="ChEBI" id="CHEBI:15378"/>
        <dbReference type="ChEBI" id="CHEBI:37565"/>
        <dbReference type="ChEBI" id="CHEBI:43474"/>
        <dbReference type="ChEBI" id="CHEBI:58189"/>
    </reaction>
    <physiologicalReaction direction="left-to-right" evidence="10">
        <dbReference type="Rhea" id="RHEA:19670"/>
    </physiologicalReaction>
</comment>